<dbReference type="AlphaFoldDB" id="A0A819NEN6"/>
<accession>A0A819NEN6</accession>
<protein>
    <submittedName>
        <fullName evidence="2">Uncharacterized protein</fullName>
    </submittedName>
</protein>
<dbReference type="Proteomes" id="UP000663864">
    <property type="component" value="Unassembled WGS sequence"/>
</dbReference>
<dbReference type="EMBL" id="CAJOBD010004437">
    <property type="protein sequence ID" value="CAF3994661.1"/>
    <property type="molecule type" value="Genomic_DNA"/>
</dbReference>
<dbReference type="EMBL" id="CAJNOT010005763">
    <property type="protein sequence ID" value="CAF1474322.1"/>
    <property type="molecule type" value="Genomic_DNA"/>
</dbReference>
<evidence type="ECO:0000313" key="3">
    <source>
        <dbReference type="Proteomes" id="UP000663836"/>
    </source>
</evidence>
<comment type="caution">
    <text evidence="2">The sequence shown here is derived from an EMBL/GenBank/DDBJ whole genome shotgun (WGS) entry which is preliminary data.</text>
</comment>
<proteinExistence type="predicted"/>
<name>A0A819NEN6_9BILA</name>
<gene>
    <name evidence="2" type="ORF">JBS370_LOCUS25926</name>
    <name evidence="1" type="ORF">ZHD862_LOCUS36279</name>
</gene>
<evidence type="ECO:0000313" key="1">
    <source>
        <dbReference type="EMBL" id="CAF1474322.1"/>
    </source>
</evidence>
<evidence type="ECO:0000313" key="2">
    <source>
        <dbReference type="EMBL" id="CAF3994661.1"/>
    </source>
</evidence>
<organism evidence="2 3">
    <name type="scientific">Rotaria sordida</name>
    <dbReference type="NCBI Taxonomy" id="392033"/>
    <lineage>
        <taxon>Eukaryota</taxon>
        <taxon>Metazoa</taxon>
        <taxon>Spiralia</taxon>
        <taxon>Gnathifera</taxon>
        <taxon>Rotifera</taxon>
        <taxon>Eurotatoria</taxon>
        <taxon>Bdelloidea</taxon>
        <taxon>Philodinida</taxon>
        <taxon>Philodinidae</taxon>
        <taxon>Rotaria</taxon>
    </lineage>
</organism>
<dbReference type="Proteomes" id="UP000663836">
    <property type="component" value="Unassembled WGS sequence"/>
</dbReference>
<reference evidence="2" key="1">
    <citation type="submission" date="2021-02" db="EMBL/GenBank/DDBJ databases">
        <authorList>
            <person name="Nowell W R."/>
        </authorList>
    </citation>
    <scope>NUCLEOTIDE SEQUENCE</scope>
</reference>
<sequence>MPGSCCIRCKSSSENNYSTVESRENNFSEAFTAFNSFEQIDHEYTVHNVKVFSTLSIFSRLYRISMTTNERLTIEKNEFLSEL</sequence>